<keyword evidence="4" id="KW-1185">Reference proteome</keyword>
<protein>
    <submittedName>
        <fullName evidence="3">Nickel-dependent lactate racemase</fullName>
    </submittedName>
</protein>
<dbReference type="InterPro" id="IPR047926">
    <property type="entry name" value="Ni_dep_LarA"/>
</dbReference>
<dbReference type="STRING" id="561720.SAMN06275492_10363"/>
<dbReference type="PANTHER" id="PTHR33171:SF17">
    <property type="entry name" value="LARA-LIKE N-TERMINAL DOMAIN-CONTAINING PROTEIN"/>
    <property type="match status" value="1"/>
</dbReference>
<name>A0A1X7ILL8_9BACT</name>
<organism evidence="3 4">
    <name type="scientific">Dethiosulfovibrio salsuginis</name>
    <dbReference type="NCBI Taxonomy" id="561720"/>
    <lineage>
        <taxon>Bacteria</taxon>
        <taxon>Thermotogati</taxon>
        <taxon>Synergistota</taxon>
        <taxon>Synergistia</taxon>
        <taxon>Synergistales</taxon>
        <taxon>Dethiosulfovibrionaceae</taxon>
        <taxon>Dethiosulfovibrio</taxon>
    </lineage>
</organism>
<dbReference type="InterPro" id="IPR048068">
    <property type="entry name" value="LarA-like"/>
</dbReference>
<proteinExistence type="predicted"/>
<accession>A0A1X7ILL8</accession>
<dbReference type="PANTHER" id="PTHR33171">
    <property type="entry name" value="LAR_N DOMAIN-CONTAINING PROTEIN"/>
    <property type="match status" value="1"/>
</dbReference>
<evidence type="ECO:0000313" key="4">
    <source>
        <dbReference type="Proteomes" id="UP000193355"/>
    </source>
</evidence>
<evidence type="ECO:0000259" key="2">
    <source>
        <dbReference type="Pfam" id="PF21113"/>
    </source>
</evidence>
<dbReference type="NCBIfam" id="NF033504">
    <property type="entry name" value="Ni_dep_LarA"/>
    <property type="match status" value="1"/>
</dbReference>
<feature type="domain" description="Lactate racemase C-terminal" evidence="2">
    <location>
        <begin position="278"/>
        <end position="419"/>
    </location>
</feature>
<dbReference type="AlphaFoldDB" id="A0A1X7ILL8"/>
<dbReference type="EMBL" id="FXBB01000003">
    <property type="protein sequence ID" value="SMG15759.1"/>
    <property type="molecule type" value="Genomic_DNA"/>
</dbReference>
<dbReference type="InterPro" id="IPR018657">
    <property type="entry name" value="LarA-like_N"/>
</dbReference>
<dbReference type="GO" id="GO:0050043">
    <property type="term" value="F:lactate racemase activity"/>
    <property type="evidence" value="ECO:0007669"/>
    <property type="project" value="InterPro"/>
</dbReference>
<feature type="domain" description="LarA-like N-terminal" evidence="1">
    <location>
        <begin position="5"/>
        <end position="205"/>
    </location>
</feature>
<dbReference type="Gene3D" id="3.40.50.11440">
    <property type="match status" value="1"/>
</dbReference>
<dbReference type="Proteomes" id="UP000193355">
    <property type="component" value="Unassembled WGS sequence"/>
</dbReference>
<dbReference type="OrthoDB" id="9770545at2"/>
<dbReference type="InterPro" id="IPR048520">
    <property type="entry name" value="LarA_C"/>
</dbReference>
<dbReference type="InterPro" id="IPR043166">
    <property type="entry name" value="LarA-like_C"/>
</dbReference>
<sequence>MNLGYGKGEVNLSLPEGLTLKGVLEPPQALSRPEEEVIRESLANPIDSPRLRDIVSAGETVCIVVSDVTRAWQRMAVYLPFVVEELMAGGVREEDISFLTATGTHRAQTEEEHRMLLGGLLDRFKIVDHDCTDGDSLVDLGFTSRGTPLKVNRMVTQCDRLIITGAVTYHVMAGWGGGRKSILPGVASYDAIQANHALALKPSPHTGRDMRCRCANMEDNSLHLDMEEACQMVSPDFAFNVVIGGDGRIAAAVSGHWRFSHLKGTELVNDLNGVTVEDRADVVVASAGGYPKDMVLYQSAKTVFNSAEAVKDGGTLVVVARCQEGAGSDECLEILTEYPDQIEREKALRDRFSIPRYVGYLLTEQAARVNLVLVSDMNQTDLEGSGIVAVSTVEEAMAEVEKRHPQGGSVYVIPHGGAVFPFIKD</sequence>
<dbReference type="Pfam" id="PF21113">
    <property type="entry name" value="LarA_C"/>
    <property type="match status" value="1"/>
</dbReference>
<dbReference type="Pfam" id="PF09861">
    <property type="entry name" value="Lar_N"/>
    <property type="match status" value="1"/>
</dbReference>
<gene>
    <name evidence="3" type="ORF">SAMN06275492_10363</name>
</gene>
<dbReference type="RefSeq" id="WP_085543779.1">
    <property type="nucleotide sequence ID" value="NZ_FXBB01000003.1"/>
</dbReference>
<reference evidence="4" key="1">
    <citation type="submission" date="2017-04" db="EMBL/GenBank/DDBJ databases">
        <authorList>
            <person name="Varghese N."/>
            <person name="Submissions S."/>
        </authorList>
    </citation>
    <scope>NUCLEOTIDE SEQUENCE [LARGE SCALE GENOMIC DNA]</scope>
    <source>
        <strain evidence="4">USBA 82</strain>
    </source>
</reference>
<evidence type="ECO:0000313" key="3">
    <source>
        <dbReference type="EMBL" id="SMG15759.1"/>
    </source>
</evidence>
<evidence type="ECO:0000259" key="1">
    <source>
        <dbReference type="Pfam" id="PF09861"/>
    </source>
</evidence>
<dbReference type="Gene3D" id="3.90.226.30">
    <property type="match status" value="1"/>
</dbReference>